<dbReference type="InterPro" id="IPR000719">
    <property type="entry name" value="Prot_kinase_dom"/>
</dbReference>
<dbReference type="GO" id="GO:0007165">
    <property type="term" value="P:signal transduction"/>
    <property type="evidence" value="ECO:0007669"/>
    <property type="project" value="TreeGrafter"/>
</dbReference>
<evidence type="ECO:0000313" key="3">
    <source>
        <dbReference type="Proteomes" id="UP000054196"/>
    </source>
</evidence>
<dbReference type="SUPFAM" id="SSF56112">
    <property type="entry name" value="Protein kinase-like (PK-like)"/>
    <property type="match status" value="1"/>
</dbReference>
<dbReference type="OrthoDB" id="4062651at2759"/>
<dbReference type="InterPro" id="IPR011009">
    <property type="entry name" value="Kinase-like_dom_sf"/>
</dbReference>
<feature type="domain" description="Protein kinase" evidence="1">
    <location>
        <begin position="1"/>
        <end position="175"/>
    </location>
</feature>
<evidence type="ECO:0000313" key="2">
    <source>
        <dbReference type="EMBL" id="EIN04612.1"/>
    </source>
</evidence>
<dbReference type="HOGENOM" id="CLU_000288_7_18_1"/>
<dbReference type="EMBL" id="JH687553">
    <property type="protein sequence ID" value="EIN04612.1"/>
    <property type="molecule type" value="Genomic_DNA"/>
</dbReference>
<dbReference type="RefSeq" id="XP_007388005.1">
    <property type="nucleotide sequence ID" value="XM_007387943.1"/>
</dbReference>
<dbReference type="GO" id="GO:0004672">
    <property type="term" value="F:protein kinase activity"/>
    <property type="evidence" value="ECO:0007669"/>
    <property type="project" value="InterPro"/>
</dbReference>
<dbReference type="OMA" id="MFLENNY"/>
<keyword evidence="2" id="KW-0808">Transferase</keyword>
<dbReference type="PANTHER" id="PTHR23257">
    <property type="entry name" value="SERINE-THREONINE PROTEIN KINASE"/>
    <property type="match status" value="1"/>
</dbReference>
<dbReference type="GO" id="GO:0005737">
    <property type="term" value="C:cytoplasm"/>
    <property type="evidence" value="ECO:0007669"/>
    <property type="project" value="TreeGrafter"/>
</dbReference>
<dbReference type="KEGG" id="psq:PUNSTDRAFT_75918"/>
<sequence length="176" mass="19651">MQISGISEGVAYLHRMNVVHGDLRALNVLIDDEEQPCLADFGLSRMLNELATQALSRHHQGGRWTAPELLDPESMCSGPPSDSSSNPTPKGDVFAFACVCYEIYTGKVPFHEMRREASIINAIVHGRRPVRPGLSDCHSTCPSDSMWGLITDCWRQKPEERPRMAEVCHRLHDINA</sequence>
<dbReference type="InterPro" id="IPR008266">
    <property type="entry name" value="Tyr_kinase_AS"/>
</dbReference>
<keyword evidence="3" id="KW-1185">Reference proteome</keyword>
<dbReference type="InterPro" id="IPR001245">
    <property type="entry name" value="Ser-Thr/Tyr_kinase_cat_dom"/>
</dbReference>
<dbReference type="GO" id="GO:0005524">
    <property type="term" value="F:ATP binding"/>
    <property type="evidence" value="ECO:0007669"/>
    <property type="project" value="InterPro"/>
</dbReference>
<dbReference type="Proteomes" id="UP000054196">
    <property type="component" value="Unassembled WGS sequence"/>
</dbReference>
<proteinExistence type="predicted"/>
<dbReference type="AlphaFoldDB" id="R7S490"/>
<accession>R7S490</accession>
<dbReference type="PROSITE" id="PS00109">
    <property type="entry name" value="PROTEIN_KINASE_TYR"/>
    <property type="match status" value="1"/>
</dbReference>
<evidence type="ECO:0000259" key="1">
    <source>
        <dbReference type="PROSITE" id="PS50011"/>
    </source>
</evidence>
<dbReference type="InterPro" id="IPR050167">
    <property type="entry name" value="Ser_Thr_protein_kinase"/>
</dbReference>
<reference evidence="3" key="1">
    <citation type="journal article" date="2012" name="Science">
        <title>The Paleozoic origin of enzymatic lignin decomposition reconstructed from 31 fungal genomes.</title>
        <authorList>
            <person name="Floudas D."/>
            <person name="Binder M."/>
            <person name="Riley R."/>
            <person name="Barry K."/>
            <person name="Blanchette R.A."/>
            <person name="Henrissat B."/>
            <person name="Martinez A.T."/>
            <person name="Otillar R."/>
            <person name="Spatafora J.W."/>
            <person name="Yadav J.S."/>
            <person name="Aerts A."/>
            <person name="Benoit I."/>
            <person name="Boyd A."/>
            <person name="Carlson A."/>
            <person name="Copeland A."/>
            <person name="Coutinho P.M."/>
            <person name="de Vries R.P."/>
            <person name="Ferreira P."/>
            <person name="Findley K."/>
            <person name="Foster B."/>
            <person name="Gaskell J."/>
            <person name="Glotzer D."/>
            <person name="Gorecki P."/>
            <person name="Heitman J."/>
            <person name="Hesse C."/>
            <person name="Hori C."/>
            <person name="Igarashi K."/>
            <person name="Jurgens J.A."/>
            <person name="Kallen N."/>
            <person name="Kersten P."/>
            <person name="Kohler A."/>
            <person name="Kuees U."/>
            <person name="Kumar T.K.A."/>
            <person name="Kuo A."/>
            <person name="LaButti K."/>
            <person name="Larrondo L.F."/>
            <person name="Lindquist E."/>
            <person name="Ling A."/>
            <person name="Lombard V."/>
            <person name="Lucas S."/>
            <person name="Lundell T."/>
            <person name="Martin R."/>
            <person name="McLaughlin D.J."/>
            <person name="Morgenstern I."/>
            <person name="Morin E."/>
            <person name="Murat C."/>
            <person name="Nagy L.G."/>
            <person name="Nolan M."/>
            <person name="Ohm R.A."/>
            <person name="Patyshakuliyeva A."/>
            <person name="Rokas A."/>
            <person name="Ruiz-Duenas F.J."/>
            <person name="Sabat G."/>
            <person name="Salamov A."/>
            <person name="Samejima M."/>
            <person name="Schmutz J."/>
            <person name="Slot J.C."/>
            <person name="St John F."/>
            <person name="Stenlid J."/>
            <person name="Sun H."/>
            <person name="Sun S."/>
            <person name="Syed K."/>
            <person name="Tsang A."/>
            <person name="Wiebenga A."/>
            <person name="Young D."/>
            <person name="Pisabarro A."/>
            <person name="Eastwood D.C."/>
            <person name="Martin F."/>
            <person name="Cullen D."/>
            <person name="Grigoriev I.V."/>
            <person name="Hibbett D.S."/>
        </authorList>
    </citation>
    <scope>NUCLEOTIDE SEQUENCE [LARGE SCALE GENOMIC DNA]</scope>
    <source>
        <strain evidence="3">HHB-11173 SS5</strain>
    </source>
</reference>
<organism evidence="2 3">
    <name type="scientific">Punctularia strigosozonata (strain HHB-11173)</name>
    <name type="common">White-rot fungus</name>
    <dbReference type="NCBI Taxonomy" id="741275"/>
    <lineage>
        <taxon>Eukaryota</taxon>
        <taxon>Fungi</taxon>
        <taxon>Dikarya</taxon>
        <taxon>Basidiomycota</taxon>
        <taxon>Agaricomycotina</taxon>
        <taxon>Agaricomycetes</taxon>
        <taxon>Corticiales</taxon>
        <taxon>Punctulariaceae</taxon>
        <taxon>Punctularia</taxon>
    </lineage>
</organism>
<dbReference type="PROSITE" id="PS50011">
    <property type="entry name" value="PROTEIN_KINASE_DOM"/>
    <property type="match status" value="1"/>
</dbReference>
<name>R7S490_PUNST</name>
<protein>
    <submittedName>
        <fullName evidence="2">Kinase-like protein</fullName>
    </submittedName>
</protein>
<dbReference type="eggNOG" id="KOG0197">
    <property type="taxonomic scope" value="Eukaryota"/>
</dbReference>
<dbReference type="Gene3D" id="1.10.510.10">
    <property type="entry name" value="Transferase(Phosphotransferase) domain 1"/>
    <property type="match status" value="1"/>
</dbReference>
<dbReference type="GeneID" id="18885613"/>
<gene>
    <name evidence="2" type="ORF">PUNSTDRAFT_75918</name>
</gene>
<keyword evidence="2" id="KW-0418">Kinase</keyword>
<dbReference type="Pfam" id="PF07714">
    <property type="entry name" value="PK_Tyr_Ser-Thr"/>
    <property type="match status" value="1"/>
</dbReference>